<keyword evidence="1" id="KW-0812">Transmembrane</keyword>
<feature type="transmembrane region" description="Helical" evidence="1">
    <location>
        <begin position="94"/>
        <end position="116"/>
    </location>
</feature>
<dbReference type="InterPro" id="IPR049576">
    <property type="entry name" value="HDC-like"/>
</dbReference>
<dbReference type="CDD" id="cd21416">
    <property type="entry name" value="HDC_protein"/>
    <property type="match status" value="1"/>
</dbReference>
<feature type="transmembrane region" description="Helical" evidence="1">
    <location>
        <begin position="295"/>
        <end position="315"/>
    </location>
</feature>
<evidence type="ECO:0000313" key="3">
    <source>
        <dbReference type="Proteomes" id="UP000245845"/>
    </source>
</evidence>
<feature type="transmembrane region" description="Helical" evidence="1">
    <location>
        <begin position="59"/>
        <end position="82"/>
    </location>
</feature>
<evidence type="ECO:0000256" key="1">
    <source>
        <dbReference type="SAM" id="Phobius"/>
    </source>
</evidence>
<keyword evidence="1" id="KW-1133">Transmembrane helix</keyword>
<organism evidence="2 3">
    <name type="scientific">Faecalicatena orotica</name>
    <dbReference type="NCBI Taxonomy" id="1544"/>
    <lineage>
        <taxon>Bacteria</taxon>
        <taxon>Bacillati</taxon>
        <taxon>Bacillota</taxon>
        <taxon>Clostridia</taxon>
        <taxon>Lachnospirales</taxon>
        <taxon>Lachnospiraceae</taxon>
        <taxon>Faecalicatena</taxon>
    </lineage>
</organism>
<dbReference type="EMBL" id="QGDL01000012">
    <property type="protein sequence ID" value="PWJ23766.1"/>
    <property type="molecule type" value="Genomic_DNA"/>
</dbReference>
<proteinExistence type="predicted"/>
<dbReference type="AlphaFoldDB" id="A0A2Y9BIJ5"/>
<feature type="transmembrane region" description="Helical" evidence="1">
    <location>
        <begin position="321"/>
        <end position="344"/>
    </location>
</feature>
<sequence length="419" mass="43980">MGTEYTWAFDRSFLVFLAIAFVSLAIAAKLKSMIPMPLIYGVIFAIGFGTGVLPKDMLLSANMIAVGTIAFNVLVIHSGTMINLKMLKAKKKESLLCIIASLVLVVIVGFGLTPILGKGLAFLAPGSVIGGGASCAIASRWVLDKNPAISVFPWLVFMFQGLFSVPVVTWALKREGKALSQEFRARNSQGGNQGAPEGAGNIPPMIGPGCPGNGKSPAAGQAGKVPFCERIPAKYKNTAYFLGIIMIVTVINNLLHGTVLAGLNINPNITALLFGLILGSLGFMDKAPLFKADAYGLLLLGLMGLMANTIANCPWQGLVAFIPPLLIVFVISTIVLVLCGIVGAKVCGFRAERGIVLTMNCMMGFPVNDMLTNNAAAAGESEAEKGYIKSQVGPLLGIGTMLISNAVSVLIVSIMVIFV</sequence>
<evidence type="ECO:0008006" key="4">
    <source>
        <dbReference type="Google" id="ProtNLM"/>
    </source>
</evidence>
<protein>
    <recommendedName>
        <fullName evidence="4">Na+/glutamate symporter</fullName>
    </recommendedName>
</protein>
<keyword evidence="3" id="KW-1185">Reference proteome</keyword>
<comment type="caution">
    <text evidence="2">The sequence shown here is derived from an EMBL/GenBank/DDBJ whole genome shotgun (WGS) entry which is preliminary data.</text>
</comment>
<accession>A0A2Y9BIJ5</accession>
<dbReference type="Proteomes" id="UP000245845">
    <property type="component" value="Unassembled WGS sequence"/>
</dbReference>
<reference evidence="2 3" key="1">
    <citation type="submission" date="2018-05" db="EMBL/GenBank/DDBJ databases">
        <title>The Hungate 1000. A catalogue of reference genomes from the rumen microbiome.</title>
        <authorList>
            <person name="Kelly W."/>
        </authorList>
    </citation>
    <scope>NUCLEOTIDE SEQUENCE [LARGE SCALE GENOMIC DNA]</scope>
    <source>
        <strain evidence="2 3">NLAE-zl-C242</strain>
    </source>
</reference>
<evidence type="ECO:0000313" key="2">
    <source>
        <dbReference type="EMBL" id="PWJ23766.1"/>
    </source>
</evidence>
<dbReference type="OrthoDB" id="2066657at2"/>
<feature type="transmembrane region" description="Helical" evidence="1">
    <location>
        <begin position="37"/>
        <end position="53"/>
    </location>
</feature>
<name>A0A2Y9BIJ5_9FIRM</name>
<feature type="transmembrane region" description="Helical" evidence="1">
    <location>
        <begin position="265"/>
        <end position="283"/>
    </location>
</feature>
<dbReference type="RefSeq" id="WP_109732605.1">
    <property type="nucleotide sequence ID" value="NZ_BAAACK010000025.1"/>
</dbReference>
<keyword evidence="1" id="KW-0472">Membrane</keyword>
<feature type="transmembrane region" description="Helical" evidence="1">
    <location>
        <begin position="239"/>
        <end position="259"/>
    </location>
</feature>
<feature type="transmembrane region" description="Helical" evidence="1">
    <location>
        <begin position="395"/>
        <end position="418"/>
    </location>
</feature>
<gene>
    <name evidence="2" type="ORF">A8806_11210</name>
</gene>
<feature type="transmembrane region" description="Helical" evidence="1">
    <location>
        <begin position="151"/>
        <end position="172"/>
    </location>
</feature>
<feature type="transmembrane region" description="Helical" evidence="1">
    <location>
        <begin position="12"/>
        <end position="30"/>
    </location>
</feature>